<proteinExistence type="predicted"/>
<name>A0AAD1X969_EUPCR</name>
<evidence type="ECO:0000313" key="2">
    <source>
        <dbReference type="Proteomes" id="UP001295684"/>
    </source>
</evidence>
<keyword evidence="2" id="KW-1185">Reference proteome</keyword>
<gene>
    <name evidence="1" type="ORF">ECRASSUSDP1_LOCUS3388</name>
</gene>
<dbReference type="EMBL" id="CAMPGE010003246">
    <property type="protein sequence ID" value="CAI2362070.1"/>
    <property type="molecule type" value="Genomic_DNA"/>
</dbReference>
<protein>
    <submittedName>
        <fullName evidence="1">Uncharacterized protein</fullName>
    </submittedName>
</protein>
<organism evidence="1 2">
    <name type="scientific">Euplotes crassus</name>
    <dbReference type="NCBI Taxonomy" id="5936"/>
    <lineage>
        <taxon>Eukaryota</taxon>
        <taxon>Sar</taxon>
        <taxon>Alveolata</taxon>
        <taxon>Ciliophora</taxon>
        <taxon>Intramacronucleata</taxon>
        <taxon>Spirotrichea</taxon>
        <taxon>Hypotrichia</taxon>
        <taxon>Euplotida</taxon>
        <taxon>Euplotidae</taxon>
        <taxon>Moneuplotes</taxon>
    </lineage>
</organism>
<dbReference type="AlphaFoldDB" id="A0AAD1X969"/>
<reference evidence="1" key="1">
    <citation type="submission" date="2023-07" db="EMBL/GenBank/DDBJ databases">
        <authorList>
            <consortium name="AG Swart"/>
            <person name="Singh M."/>
            <person name="Singh A."/>
            <person name="Seah K."/>
            <person name="Emmerich C."/>
        </authorList>
    </citation>
    <scope>NUCLEOTIDE SEQUENCE</scope>
    <source>
        <strain evidence="1">DP1</strain>
    </source>
</reference>
<evidence type="ECO:0000313" key="1">
    <source>
        <dbReference type="EMBL" id="CAI2362070.1"/>
    </source>
</evidence>
<sequence>MKTCFTELCKSERKVFCRHHKAILCYGCKDKYHRECEVEEIIIPARIDDNITHLLKMLDIMKEDSQKLKIQMHIDGIDEFIPEYHSKTIKMKEHLANSIKHDKFLEYGDLLKSILELSERILENEVYASYCSFMMNFNTTHKVHKLKELELGEEIVNPEEPQIMEENKKATEKYLKKICEGRELEKLYEEVMKCDLKSKRLDELKIDLSIAKDVEFMNAIIKDNVTIKDLKCLTIQDCDKNISEVSRFLKHQFFTNIFKLELSCDRDCKWSSCELKTIASFLKTAIQKMGSKEVCLDVWKIGSSDFSVLLEGCTKCETLSIQRGCFKISNSIKLDKNADFSIKTLKLSCFDNYSLPPKNYESILLGIKESKLQDSIKEIRLGQHLSQNLSKMKSKAKPLGLEHIKFLRMT</sequence>
<comment type="caution">
    <text evidence="1">The sequence shown here is derived from an EMBL/GenBank/DDBJ whole genome shotgun (WGS) entry which is preliminary data.</text>
</comment>
<dbReference type="Proteomes" id="UP001295684">
    <property type="component" value="Unassembled WGS sequence"/>
</dbReference>
<accession>A0AAD1X969</accession>